<dbReference type="Proteomes" id="UP000429958">
    <property type="component" value="Unassembled WGS sequence"/>
</dbReference>
<keyword evidence="1" id="KW-0175">Coiled coil</keyword>
<dbReference type="RefSeq" id="WP_154472039.1">
    <property type="nucleotide sequence ID" value="NZ_DBEWUL010000027.1"/>
</dbReference>
<evidence type="ECO:0000256" key="2">
    <source>
        <dbReference type="SAM" id="Phobius"/>
    </source>
</evidence>
<reference evidence="3 4" key="1">
    <citation type="submission" date="2019-08" db="EMBL/GenBank/DDBJ databases">
        <title>In-depth cultivation of the pig gut microbiome towards novel bacterial diversity and tailored functional studies.</title>
        <authorList>
            <person name="Wylensek D."/>
            <person name="Hitch T.C.A."/>
            <person name="Clavel T."/>
        </authorList>
    </citation>
    <scope>NUCLEOTIDE SEQUENCE [LARGE SCALE GENOMIC DNA]</scope>
    <source>
        <strain evidence="3 4">WCA-389-WT-23D1</strain>
    </source>
</reference>
<sequence length="104" mass="11841">MDEAIKAEIERLHDEDRRQNKRLEMLEGLVREIQSLALSVHGLAKDMEQMLHEQRDQGRRLDALEREPADAWKNAKKTFITAILSTIAGGMATGLIFIISQSIQ</sequence>
<dbReference type="AlphaFoldDB" id="A0A7X2TC52"/>
<name>A0A7X2TC52_9CLOT</name>
<evidence type="ECO:0008006" key="5">
    <source>
        <dbReference type="Google" id="ProtNLM"/>
    </source>
</evidence>
<evidence type="ECO:0000313" key="4">
    <source>
        <dbReference type="Proteomes" id="UP000429958"/>
    </source>
</evidence>
<protein>
    <recommendedName>
        <fullName evidence="5">Hemolysin XhlA</fullName>
    </recommendedName>
</protein>
<keyword evidence="2" id="KW-1133">Transmembrane helix</keyword>
<keyword evidence="2" id="KW-0472">Membrane</keyword>
<keyword evidence="4" id="KW-1185">Reference proteome</keyword>
<feature type="coiled-coil region" evidence="1">
    <location>
        <begin position="6"/>
        <end position="67"/>
    </location>
</feature>
<keyword evidence="2" id="KW-0812">Transmembrane</keyword>
<evidence type="ECO:0000256" key="1">
    <source>
        <dbReference type="SAM" id="Coils"/>
    </source>
</evidence>
<organism evidence="3 4">
    <name type="scientific">Clostridium porci</name>
    <dbReference type="NCBI Taxonomy" id="2605778"/>
    <lineage>
        <taxon>Bacteria</taxon>
        <taxon>Bacillati</taxon>
        <taxon>Bacillota</taxon>
        <taxon>Clostridia</taxon>
        <taxon>Eubacteriales</taxon>
        <taxon>Clostridiaceae</taxon>
        <taxon>Clostridium</taxon>
    </lineage>
</organism>
<feature type="transmembrane region" description="Helical" evidence="2">
    <location>
        <begin position="79"/>
        <end position="99"/>
    </location>
</feature>
<proteinExistence type="predicted"/>
<comment type="caution">
    <text evidence="3">The sequence shown here is derived from an EMBL/GenBank/DDBJ whole genome shotgun (WGS) entry which is preliminary data.</text>
</comment>
<dbReference type="EMBL" id="VUMD01000006">
    <property type="protein sequence ID" value="MSS36594.1"/>
    <property type="molecule type" value="Genomic_DNA"/>
</dbReference>
<accession>A0A7X2TC52</accession>
<evidence type="ECO:0000313" key="3">
    <source>
        <dbReference type="EMBL" id="MSS36594.1"/>
    </source>
</evidence>
<gene>
    <name evidence="3" type="ORF">FYJ39_08420</name>
</gene>